<dbReference type="InterPro" id="IPR003796">
    <property type="entry name" value="RNR_NrdR-like"/>
</dbReference>
<evidence type="ECO:0000256" key="9">
    <source>
        <dbReference type="HAMAP-Rule" id="MF_00440"/>
    </source>
</evidence>
<dbReference type="RefSeq" id="WP_053998580.1">
    <property type="nucleotide sequence ID" value="NZ_JXMU01000008.1"/>
</dbReference>
<keyword evidence="7 9" id="KW-0238">DNA-binding</keyword>
<comment type="caution">
    <text evidence="11">The sequence shown here is derived from an EMBL/GenBank/DDBJ whole genome shotgun (WGS) entry which is preliminary data.</text>
</comment>
<feature type="domain" description="ATP-cone" evidence="10">
    <location>
        <begin position="49"/>
        <end position="139"/>
    </location>
</feature>
<comment type="similarity">
    <text evidence="9">Belongs to the NrdR family.</text>
</comment>
<dbReference type="HAMAP" id="MF_00440">
    <property type="entry name" value="NrdR"/>
    <property type="match status" value="1"/>
</dbReference>
<dbReference type="STRING" id="1514904.SU32_06670"/>
<dbReference type="PANTHER" id="PTHR30455:SF2">
    <property type="entry name" value="TRANSCRIPTIONAL REPRESSOR NRDR"/>
    <property type="match status" value="1"/>
</dbReference>
<evidence type="ECO:0000313" key="12">
    <source>
        <dbReference type="Proteomes" id="UP000038011"/>
    </source>
</evidence>
<dbReference type="GO" id="GO:0045892">
    <property type="term" value="P:negative regulation of DNA-templated transcription"/>
    <property type="evidence" value="ECO:0007669"/>
    <property type="project" value="UniProtKB-UniRule"/>
</dbReference>
<evidence type="ECO:0000313" key="11">
    <source>
        <dbReference type="EMBL" id="KPB01753.1"/>
    </source>
</evidence>
<reference evidence="11 12" key="1">
    <citation type="submission" date="2015-01" db="EMBL/GenBank/DDBJ databases">
        <title>Ahrensia donghaiensis sp. nov., a novel dimethylsulphoniopropionate-cleavage bacterium isolated from seawater and emended descriptions of the genus Ahrensia and Ahrensia kielensis.</title>
        <authorList>
            <person name="Liu J."/>
        </authorList>
    </citation>
    <scope>NUCLEOTIDE SEQUENCE [LARGE SCALE GENOMIC DNA]</scope>
    <source>
        <strain evidence="11 12">LZD062</strain>
    </source>
</reference>
<proteinExistence type="inferred from homology"/>
<evidence type="ECO:0000256" key="6">
    <source>
        <dbReference type="ARBA" id="ARBA00023015"/>
    </source>
</evidence>
<dbReference type="PATRIC" id="fig|1514904.3.peg.3367"/>
<dbReference type="AlphaFoldDB" id="A0A0M9GN84"/>
<keyword evidence="9" id="KW-0479">Metal-binding</keyword>
<gene>
    <name evidence="9" type="primary">nrdR</name>
    <name evidence="11" type="ORF">SU32_06670</name>
</gene>
<dbReference type="EMBL" id="JXMU01000008">
    <property type="protein sequence ID" value="KPB01753.1"/>
    <property type="molecule type" value="Genomic_DNA"/>
</dbReference>
<name>A0A0M9GN84_9HYPH</name>
<accession>A0A0M9GN84</accession>
<dbReference type="Pfam" id="PF22811">
    <property type="entry name" value="Zn_ribbon_NrdR"/>
    <property type="match status" value="1"/>
</dbReference>
<dbReference type="InterPro" id="IPR055173">
    <property type="entry name" value="NrdR-like_N"/>
</dbReference>
<evidence type="ECO:0000259" key="10">
    <source>
        <dbReference type="PROSITE" id="PS51161"/>
    </source>
</evidence>
<keyword evidence="5 9" id="KW-0067">ATP-binding</keyword>
<dbReference type="Proteomes" id="UP000038011">
    <property type="component" value="Unassembled WGS sequence"/>
</dbReference>
<evidence type="ECO:0000256" key="1">
    <source>
        <dbReference type="ARBA" id="ARBA00022491"/>
    </source>
</evidence>
<dbReference type="PROSITE" id="PS51161">
    <property type="entry name" value="ATP_CONE"/>
    <property type="match status" value="1"/>
</dbReference>
<protein>
    <recommendedName>
        <fullName evidence="9">Transcriptional repressor NrdR</fullName>
    </recommendedName>
</protein>
<keyword evidence="12" id="KW-1185">Reference proteome</keyword>
<dbReference type="NCBIfam" id="TIGR00244">
    <property type="entry name" value="transcriptional regulator NrdR"/>
    <property type="match status" value="1"/>
</dbReference>
<dbReference type="PANTHER" id="PTHR30455">
    <property type="entry name" value="TRANSCRIPTIONAL REPRESSOR NRDR"/>
    <property type="match status" value="1"/>
</dbReference>
<dbReference type="GO" id="GO:0005524">
    <property type="term" value="F:ATP binding"/>
    <property type="evidence" value="ECO:0007669"/>
    <property type="project" value="UniProtKB-UniRule"/>
</dbReference>
<keyword evidence="3 9" id="KW-0863">Zinc-finger</keyword>
<evidence type="ECO:0000256" key="3">
    <source>
        <dbReference type="ARBA" id="ARBA00022771"/>
    </source>
</evidence>
<dbReference type="GO" id="GO:0008270">
    <property type="term" value="F:zinc ion binding"/>
    <property type="evidence" value="ECO:0007669"/>
    <property type="project" value="UniProtKB-UniRule"/>
</dbReference>
<dbReference type="OrthoDB" id="9807461at2"/>
<evidence type="ECO:0000256" key="7">
    <source>
        <dbReference type="ARBA" id="ARBA00023125"/>
    </source>
</evidence>
<comment type="function">
    <text evidence="9">Negatively regulates transcription of bacterial ribonucleotide reductase nrd genes and operons by binding to NrdR-boxes.</text>
</comment>
<sequence length="160" mass="18353">MRCPFCHSEDTQVKDSRPAEDNTAIRRRRVCNDCGGRHTTFERVQLRELYVVKKNGRKVVFDRDKLARSFEIALRKRPIEADRIERAVSGIVRQLESSGEQEIASDDVGALVMEVLKNLDDVGYVRYASVYKDFRDPNDFQELLGELGGHLPTVEPEVQD</sequence>
<comment type="cofactor">
    <cofactor evidence="9">
        <name>Zn(2+)</name>
        <dbReference type="ChEBI" id="CHEBI:29105"/>
    </cofactor>
    <text evidence="9">Binds 1 zinc ion.</text>
</comment>
<dbReference type="Pfam" id="PF03477">
    <property type="entry name" value="ATP-cone"/>
    <property type="match status" value="1"/>
</dbReference>
<evidence type="ECO:0000256" key="4">
    <source>
        <dbReference type="ARBA" id="ARBA00022833"/>
    </source>
</evidence>
<dbReference type="GO" id="GO:0003677">
    <property type="term" value="F:DNA binding"/>
    <property type="evidence" value="ECO:0007669"/>
    <property type="project" value="UniProtKB-KW"/>
</dbReference>
<keyword evidence="6 9" id="KW-0805">Transcription regulation</keyword>
<evidence type="ECO:0000256" key="8">
    <source>
        <dbReference type="ARBA" id="ARBA00023163"/>
    </source>
</evidence>
<keyword evidence="1 9" id="KW-0678">Repressor</keyword>
<keyword evidence="2 9" id="KW-0547">Nucleotide-binding</keyword>
<organism evidence="11 12">
    <name type="scientific">Ahrensia marina</name>
    <dbReference type="NCBI Taxonomy" id="1514904"/>
    <lineage>
        <taxon>Bacteria</taxon>
        <taxon>Pseudomonadati</taxon>
        <taxon>Pseudomonadota</taxon>
        <taxon>Alphaproteobacteria</taxon>
        <taxon>Hyphomicrobiales</taxon>
        <taxon>Ahrensiaceae</taxon>
        <taxon>Ahrensia</taxon>
    </lineage>
</organism>
<evidence type="ECO:0000256" key="2">
    <source>
        <dbReference type="ARBA" id="ARBA00022741"/>
    </source>
</evidence>
<feature type="zinc finger region" evidence="9">
    <location>
        <begin position="3"/>
        <end position="34"/>
    </location>
</feature>
<dbReference type="InterPro" id="IPR005144">
    <property type="entry name" value="ATP-cone_dom"/>
</dbReference>
<keyword evidence="4 9" id="KW-0862">Zinc</keyword>
<evidence type="ECO:0000256" key="5">
    <source>
        <dbReference type="ARBA" id="ARBA00022840"/>
    </source>
</evidence>
<keyword evidence="8 9" id="KW-0804">Transcription</keyword>